<dbReference type="Pfam" id="PF10055">
    <property type="entry name" value="DUF2292"/>
    <property type="match status" value="1"/>
</dbReference>
<accession>A0ABV9PYZ5</accession>
<dbReference type="InterPro" id="IPR018743">
    <property type="entry name" value="DUF2292"/>
</dbReference>
<sequence length="68" mass="8313">MSEIQPQRRDDDLWIDRIRNALRDLEFGSIQITVHDSKIMQIERTEKLRYPLERTNFAEERSPRRKSK</sequence>
<reference evidence="2" key="1">
    <citation type="journal article" date="2019" name="Int. J. Syst. Evol. Microbiol.">
        <title>The Global Catalogue of Microorganisms (GCM) 10K type strain sequencing project: providing services to taxonomists for standard genome sequencing and annotation.</title>
        <authorList>
            <consortium name="The Broad Institute Genomics Platform"/>
            <consortium name="The Broad Institute Genome Sequencing Center for Infectious Disease"/>
            <person name="Wu L."/>
            <person name="Ma J."/>
        </authorList>
    </citation>
    <scope>NUCLEOTIDE SEQUENCE [LARGE SCALE GENOMIC DNA]</scope>
    <source>
        <strain evidence="2">WYCCWR 12678</strain>
    </source>
</reference>
<comment type="caution">
    <text evidence="1">The sequence shown here is derived from an EMBL/GenBank/DDBJ whole genome shotgun (WGS) entry which is preliminary data.</text>
</comment>
<organism evidence="1 2">
    <name type="scientific">Effusibacillus consociatus</name>
    <dbReference type="NCBI Taxonomy" id="1117041"/>
    <lineage>
        <taxon>Bacteria</taxon>
        <taxon>Bacillati</taxon>
        <taxon>Bacillota</taxon>
        <taxon>Bacilli</taxon>
        <taxon>Bacillales</taxon>
        <taxon>Alicyclobacillaceae</taxon>
        <taxon>Effusibacillus</taxon>
    </lineage>
</organism>
<evidence type="ECO:0000313" key="1">
    <source>
        <dbReference type="EMBL" id="MFC4766928.1"/>
    </source>
</evidence>
<evidence type="ECO:0000313" key="2">
    <source>
        <dbReference type="Proteomes" id="UP001596002"/>
    </source>
</evidence>
<dbReference type="Proteomes" id="UP001596002">
    <property type="component" value="Unassembled WGS sequence"/>
</dbReference>
<name>A0ABV9PYZ5_9BACL</name>
<dbReference type="RefSeq" id="WP_380024816.1">
    <property type="nucleotide sequence ID" value="NZ_JBHSHC010000033.1"/>
</dbReference>
<gene>
    <name evidence="1" type="ORF">ACFO8Q_06040</name>
</gene>
<keyword evidence="2" id="KW-1185">Reference proteome</keyword>
<proteinExistence type="predicted"/>
<dbReference type="EMBL" id="JBHSHC010000033">
    <property type="protein sequence ID" value="MFC4766928.1"/>
    <property type="molecule type" value="Genomic_DNA"/>
</dbReference>
<protein>
    <submittedName>
        <fullName evidence="1">YezD family protein</fullName>
    </submittedName>
</protein>